<evidence type="ECO:0000256" key="1">
    <source>
        <dbReference type="SAM" id="MobiDB-lite"/>
    </source>
</evidence>
<organism evidence="3 4">
    <name type="scientific">Halopolyspora algeriensis</name>
    <dbReference type="NCBI Taxonomy" id="1500506"/>
    <lineage>
        <taxon>Bacteria</taxon>
        <taxon>Bacillati</taxon>
        <taxon>Actinomycetota</taxon>
        <taxon>Actinomycetes</taxon>
        <taxon>Actinomycetes incertae sedis</taxon>
        <taxon>Halopolyspora</taxon>
    </lineage>
</organism>
<dbReference type="EMBL" id="QPJC01000001">
    <property type="protein sequence ID" value="RCW47086.1"/>
    <property type="molecule type" value="Genomic_DNA"/>
</dbReference>
<dbReference type="AlphaFoldDB" id="A0A368VY09"/>
<feature type="transmembrane region" description="Helical" evidence="2">
    <location>
        <begin position="52"/>
        <end position="72"/>
    </location>
</feature>
<dbReference type="RefSeq" id="WP_114451282.1">
    <property type="nucleotide sequence ID" value="NZ_QPJC01000001.1"/>
</dbReference>
<name>A0A368VY09_9ACTN</name>
<reference evidence="3 4" key="1">
    <citation type="submission" date="2018-07" db="EMBL/GenBank/DDBJ databases">
        <title>Genomic Encyclopedia of Type Strains, Phase III (KMG-III): the genomes of soil and plant-associated and newly described type strains.</title>
        <authorList>
            <person name="Whitman W."/>
        </authorList>
    </citation>
    <scope>NUCLEOTIDE SEQUENCE [LARGE SCALE GENOMIC DNA]</scope>
    <source>
        <strain evidence="3 4">CECT 8575</strain>
    </source>
</reference>
<keyword evidence="2" id="KW-1133">Transmembrane helix</keyword>
<evidence type="ECO:0000313" key="4">
    <source>
        <dbReference type="Proteomes" id="UP000253495"/>
    </source>
</evidence>
<keyword evidence="2" id="KW-0472">Membrane</keyword>
<proteinExistence type="predicted"/>
<feature type="compositionally biased region" description="Low complexity" evidence="1">
    <location>
        <begin position="27"/>
        <end position="38"/>
    </location>
</feature>
<evidence type="ECO:0000256" key="2">
    <source>
        <dbReference type="SAM" id="Phobius"/>
    </source>
</evidence>
<keyword evidence="2" id="KW-0812">Transmembrane</keyword>
<evidence type="ECO:0000313" key="3">
    <source>
        <dbReference type="EMBL" id="RCW47086.1"/>
    </source>
</evidence>
<sequence>MSDPTGDDPERQLSSALRAQAAGNTGPGAEAGATSSGGAPPPRPARLPVLRLLLSALVLGLVAGALAGIVSLL</sequence>
<protein>
    <submittedName>
        <fullName evidence="3">Uncharacterized protein</fullName>
    </submittedName>
</protein>
<feature type="region of interest" description="Disordered" evidence="1">
    <location>
        <begin position="1"/>
        <end position="45"/>
    </location>
</feature>
<accession>A0A368VY09</accession>
<comment type="caution">
    <text evidence="3">The sequence shown here is derived from an EMBL/GenBank/DDBJ whole genome shotgun (WGS) entry which is preliminary data.</text>
</comment>
<keyword evidence="4" id="KW-1185">Reference proteome</keyword>
<dbReference type="Proteomes" id="UP000253495">
    <property type="component" value="Unassembled WGS sequence"/>
</dbReference>
<gene>
    <name evidence="3" type="ORF">DFQ14_101430</name>
</gene>